<gene>
    <name evidence="1" type="ORF">SAMN02583745_02351</name>
</gene>
<proteinExistence type="predicted"/>
<evidence type="ECO:0000313" key="2">
    <source>
        <dbReference type="Proteomes" id="UP000242642"/>
    </source>
</evidence>
<dbReference type="EMBL" id="FOHV01000025">
    <property type="protein sequence ID" value="SET43388.1"/>
    <property type="molecule type" value="Genomic_DNA"/>
</dbReference>
<dbReference type="Gene3D" id="2.10.70.10">
    <property type="entry name" value="Complement Module, domain 1"/>
    <property type="match status" value="1"/>
</dbReference>
<protein>
    <submittedName>
        <fullName evidence="1">Hemin uptake protein hemP</fullName>
    </submittedName>
</protein>
<dbReference type="OrthoDB" id="6121157at2"/>
<dbReference type="Proteomes" id="UP000242642">
    <property type="component" value="Unassembled WGS sequence"/>
</dbReference>
<reference evidence="2" key="1">
    <citation type="submission" date="2016-10" db="EMBL/GenBank/DDBJ databases">
        <authorList>
            <person name="Varghese N."/>
            <person name="Submissions S."/>
        </authorList>
    </citation>
    <scope>NUCLEOTIDE SEQUENCE [LARGE SCALE GENOMIC DNA]</scope>
    <source>
        <strain evidence="2">DSM 18579</strain>
    </source>
</reference>
<evidence type="ECO:0000313" key="1">
    <source>
        <dbReference type="EMBL" id="SET43388.1"/>
    </source>
</evidence>
<sequence length="61" mass="6917">MQISPNQDTKLLNSEEQLGVTETKIINSALLFNDANVIYIQHQNGLYQLRETKSGKLILTK</sequence>
<dbReference type="RefSeq" id="WP_093321326.1">
    <property type="nucleotide sequence ID" value="NZ_FOHV01000025.1"/>
</dbReference>
<dbReference type="InterPro" id="IPR019600">
    <property type="entry name" value="Hemin_uptake_protein_HemP"/>
</dbReference>
<dbReference type="AlphaFoldDB" id="A0A1I0EDK2"/>
<accession>A0A1I0EDK2</accession>
<name>A0A1I0EDK2_9GAMM</name>
<organism evidence="1 2">
    <name type="scientific">Thorsellia anophelis DSM 18579</name>
    <dbReference type="NCBI Taxonomy" id="1123402"/>
    <lineage>
        <taxon>Bacteria</taxon>
        <taxon>Pseudomonadati</taxon>
        <taxon>Pseudomonadota</taxon>
        <taxon>Gammaproteobacteria</taxon>
        <taxon>Enterobacterales</taxon>
        <taxon>Thorselliaceae</taxon>
        <taxon>Thorsellia</taxon>
    </lineage>
</organism>
<dbReference type="Pfam" id="PF10636">
    <property type="entry name" value="hemP"/>
    <property type="match status" value="1"/>
</dbReference>
<dbReference type="STRING" id="1123402.SAMN02583745_02351"/>
<keyword evidence="2" id="KW-1185">Reference proteome</keyword>